<comment type="caution">
    <text evidence="8">The sequence shown here is derived from an EMBL/GenBank/DDBJ whole genome shotgun (WGS) entry which is preliminary data.</text>
</comment>
<feature type="transmembrane region" description="Helical" evidence="6">
    <location>
        <begin position="82"/>
        <end position="100"/>
    </location>
</feature>
<evidence type="ECO:0000313" key="9">
    <source>
        <dbReference type="Proteomes" id="UP000324927"/>
    </source>
</evidence>
<feature type="transmembrane region" description="Helical" evidence="6">
    <location>
        <begin position="106"/>
        <end position="127"/>
    </location>
</feature>
<dbReference type="InterPro" id="IPR000620">
    <property type="entry name" value="EamA_dom"/>
</dbReference>
<evidence type="ECO:0000259" key="7">
    <source>
        <dbReference type="Pfam" id="PF00892"/>
    </source>
</evidence>
<dbReference type="Pfam" id="PF00892">
    <property type="entry name" value="EamA"/>
    <property type="match status" value="2"/>
</dbReference>
<feature type="domain" description="EamA" evidence="7">
    <location>
        <begin position="18"/>
        <end position="150"/>
    </location>
</feature>
<evidence type="ECO:0000256" key="6">
    <source>
        <dbReference type="SAM" id="Phobius"/>
    </source>
</evidence>
<evidence type="ECO:0000256" key="2">
    <source>
        <dbReference type="ARBA" id="ARBA00009853"/>
    </source>
</evidence>
<feature type="transmembrane region" description="Helical" evidence="6">
    <location>
        <begin position="20"/>
        <end position="39"/>
    </location>
</feature>
<keyword evidence="3 6" id="KW-0812">Transmembrane</keyword>
<dbReference type="InterPro" id="IPR037185">
    <property type="entry name" value="EmrE-like"/>
</dbReference>
<feature type="domain" description="EamA" evidence="7">
    <location>
        <begin position="159"/>
        <end position="289"/>
    </location>
</feature>
<dbReference type="PANTHER" id="PTHR22911:SF6">
    <property type="entry name" value="SOLUTE CARRIER FAMILY 35 MEMBER G1"/>
    <property type="match status" value="1"/>
</dbReference>
<keyword evidence="9" id="KW-1185">Reference proteome</keyword>
<protein>
    <submittedName>
        <fullName evidence="8">DMT family transporter</fullName>
    </submittedName>
</protein>
<dbReference type="RefSeq" id="WP_149231612.1">
    <property type="nucleotide sequence ID" value="NZ_JALJXJ010000005.1"/>
</dbReference>
<evidence type="ECO:0000256" key="5">
    <source>
        <dbReference type="ARBA" id="ARBA00023136"/>
    </source>
</evidence>
<feature type="transmembrane region" description="Helical" evidence="6">
    <location>
        <begin position="190"/>
        <end position="210"/>
    </location>
</feature>
<dbReference type="AlphaFoldDB" id="A0A5A9GP35"/>
<dbReference type="EMBL" id="VTTN01000004">
    <property type="protein sequence ID" value="KAA0596216.1"/>
    <property type="molecule type" value="Genomic_DNA"/>
</dbReference>
<dbReference type="SUPFAM" id="SSF103481">
    <property type="entry name" value="Multidrug resistance efflux transporter EmrE"/>
    <property type="match status" value="2"/>
</dbReference>
<dbReference type="PANTHER" id="PTHR22911">
    <property type="entry name" value="ACYL-MALONYL CONDENSING ENZYME-RELATED"/>
    <property type="match status" value="1"/>
</dbReference>
<sequence>MEQLPTSPTAKPPENVRLGILSMLLAMALMTVMNALAKILAETYPLGEVTFFRNLFALLPAVAMVAAAGGRSCLHTDHWQGHLWRAIVGLASMVLLFWAYHLMPLANAVAISYSAPLFLTALSVPLLGERVGAFRWGAVVVGFAGVLIMVQPGAGMLDRGALVALTAAVCYALAMIAMRQLGRTERPVTTVFYFTVISTLISALALPLDWTTPDGHALALMAAMGIAGGGAQYFSTRAYSLARAVVVGPFSYASLIYATILGWLVWGDVPAPHVIVGATVVIGSGLLILYRETRRGAVPPPAPHAARPGAGPVRTA</sequence>
<comment type="similarity">
    <text evidence="2">Belongs to the drug/metabolite transporter (DMT) superfamily. 10 TMS drug/metabolite exporter (DME) (TC 2.A.7.3) family.</text>
</comment>
<reference evidence="8 9" key="1">
    <citation type="submission" date="2019-08" db="EMBL/GenBank/DDBJ databases">
        <authorList>
            <person name="Grouzdev D."/>
            <person name="Tikhonova E."/>
            <person name="Kravchenko I."/>
        </authorList>
    </citation>
    <scope>NUCLEOTIDE SEQUENCE [LARGE SCALE GENOMIC DNA]</scope>
    <source>
        <strain evidence="8 9">59b</strain>
    </source>
</reference>
<evidence type="ECO:0000256" key="3">
    <source>
        <dbReference type="ARBA" id="ARBA00022692"/>
    </source>
</evidence>
<feature type="transmembrane region" description="Helical" evidence="6">
    <location>
        <begin position="241"/>
        <end position="265"/>
    </location>
</feature>
<gene>
    <name evidence="8" type="ORF">FZ942_13740</name>
</gene>
<accession>A0A5A9GP35</accession>
<evidence type="ECO:0000256" key="1">
    <source>
        <dbReference type="ARBA" id="ARBA00004141"/>
    </source>
</evidence>
<comment type="subcellular location">
    <subcellularLocation>
        <location evidence="1">Membrane</location>
        <topology evidence="1">Multi-pass membrane protein</topology>
    </subcellularLocation>
</comment>
<feature type="transmembrane region" description="Helical" evidence="6">
    <location>
        <begin position="216"/>
        <end position="234"/>
    </location>
</feature>
<dbReference type="OrthoDB" id="9812899at2"/>
<feature type="transmembrane region" description="Helical" evidence="6">
    <location>
        <begin position="160"/>
        <end position="178"/>
    </location>
</feature>
<organism evidence="8 9">
    <name type="scientific">Azospirillum lipoferum</name>
    <dbReference type="NCBI Taxonomy" id="193"/>
    <lineage>
        <taxon>Bacteria</taxon>
        <taxon>Pseudomonadati</taxon>
        <taxon>Pseudomonadota</taxon>
        <taxon>Alphaproteobacteria</taxon>
        <taxon>Rhodospirillales</taxon>
        <taxon>Azospirillaceae</taxon>
        <taxon>Azospirillum</taxon>
    </lineage>
</organism>
<dbReference type="GO" id="GO:0016020">
    <property type="term" value="C:membrane"/>
    <property type="evidence" value="ECO:0007669"/>
    <property type="project" value="UniProtKB-SubCell"/>
</dbReference>
<proteinExistence type="inferred from homology"/>
<evidence type="ECO:0000313" key="8">
    <source>
        <dbReference type="EMBL" id="KAA0596216.1"/>
    </source>
</evidence>
<dbReference type="Proteomes" id="UP000324927">
    <property type="component" value="Unassembled WGS sequence"/>
</dbReference>
<evidence type="ECO:0000256" key="4">
    <source>
        <dbReference type="ARBA" id="ARBA00022989"/>
    </source>
</evidence>
<feature type="transmembrane region" description="Helical" evidence="6">
    <location>
        <begin position="271"/>
        <end position="290"/>
    </location>
</feature>
<name>A0A5A9GP35_AZOLI</name>
<feature type="transmembrane region" description="Helical" evidence="6">
    <location>
        <begin position="134"/>
        <end position="154"/>
    </location>
</feature>
<feature type="transmembrane region" description="Helical" evidence="6">
    <location>
        <begin position="51"/>
        <end position="70"/>
    </location>
</feature>
<keyword evidence="4 6" id="KW-1133">Transmembrane helix</keyword>
<keyword evidence="5 6" id="KW-0472">Membrane</keyword>